<accession>A0ACA9MQP4</accession>
<dbReference type="Proteomes" id="UP000789702">
    <property type="component" value="Unassembled WGS sequence"/>
</dbReference>
<reference evidence="1" key="1">
    <citation type="submission" date="2021-06" db="EMBL/GenBank/DDBJ databases">
        <authorList>
            <person name="Kallberg Y."/>
            <person name="Tangrot J."/>
            <person name="Rosling A."/>
        </authorList>
    </citation>
    <scope>NUCLEOTIDE SEQUENCE</scope>
    <source>
        <strain evidence="1">IL203A</strain>
    </source>
</reference>
<sequence length="159" mass="18516">PALLMVNSASEFKGSFVKGIEQYNVPIRVVDLYNFKSLALVKKFEQDLVRLIYKIQYAIKEKLKEGMLSSYAILLGEVIPKVSTKSKRPIGKDEPRLQKELIVRYLLKPDKLEGGHMYRKTDLWWSLHIYKIKKVIVGKIHHSQSYTILRMSQLIQLNI</sequence>
<gene>
    <name evidence="1" type="ORF">DHETER_LOCUS7436</name>
</gene>
<proteinExistence type="predicted"/>
<evidence type="ECO:0000313" key="2">
    <source>
        <dbReference type="Proteomes" id="UP000789702"/>
    </source>
</evidence>
<feature type="non-terminal residue" evidence="1">
    <location>
        <position position="1"/>
    </location>
</feature>
<protein>
    <submittedName>
        <fullName evidence="1">9799_t:CDS:1</fullName>
    </submittedName>
</protein>
<evidence type="ECO:0000313" key="1">
    <source>
        <dbReference type="EMBL" id="CAG8605886.1"/>
    </source>
</evidence>
<keyword evidence="2" id="KW-1185">Reference proteome</keyword>
<name>A0ACA9MQP4_9GLOM</name>
<dbReference type="EMBL" id="CAJVPU010010466">
    <property type="protein sequence ID" value="CAG8605886.1"/>
    <property type="molecule type" value="Genomic_DNA"/>
</dbReference>
<comment type="caution">
    <text evidence="1">The sequence shown here is derived from an EMBL/GenBank/DDBJ whole genome shotgun (WGS) entry which is preliminary data.</text>
</comment>
<organism evidence="1 2">
    <name type="scientific">Dentiscutata heterogama</name>
    <dbReference type="NCBI Taxonomy" id="1316150"/>
    <lineage>
        <taxon>Eukaryota</taxon>
        <taxon>Fungi</taxon>
        <taxon>Fungi incertae sedis</taxon>
        <taxon>Mucoromycota</taxon>
        <taxon>Glomeromycotina</taxon>
        <taxon>Glomeromycetes</taxon>
        <taxon>Diversisporales</taxon>
        <taxon>Gigasporaceae</taxon>
        <taxon>Dentiscutata</taxon>
    </lineage>
</organism>